<evidence type="ECO:0000256" key="1">
    <source>
        <dbReference type="SAM" id="MobiDB-lite"/>
    </source>
</evidence>
<evidence type="ECO:0000313" key="3">
    <source>
        <dbReference type="Proteomes" id="UP001189429"/>
    </source>
</evidence>
<keyword evidence="3" id="KW-1185">Reference proteome</keyword>
<evidence type="ECO:0000313" key="2">
    <source>
        <dbReference type="EMBL" id="CAK0853876.1"/>
    </source>
</evidence>
<organism evidence="2 3">
    <name type="scientific">Prorocentrum cordatum</name>
    <dbReference type="NCBI Taxonomy" id="2364126"/>
    <lineage>
        <taxon>Eukaryota</taxon>
        <taxon>Sar</taxon>
        <taxon>Alveolata</taxon>
        <taxon>Dinophyceae</taxon>
        <taxon>Prorocentrales</taxon>
        <taxon>Prorocentraceae</taxon>
        <taxon>Prorocentrum</taxon>
    </lineage>
</organism>
<feature type="region of interest" description="Disordered" evidence="1">
    <location>
        <begin position="1"/>
        <end position="121"/>
    </location>
</feature>
<accession>A0ABN9U590</accession>
<dbReference type="Proteomes" id="UP001189429">
    <property type="component" value="Unassembled WGS sequence"/>
</dbReference>
<gene>
    <name evidence="2" type="ORF">PCOR1329_LOCUS45216</name>
</gene>
<feature type="compositionally biased region" description="Pro residues" evidence="1">
    <location>
        <begin position="81"/>
        <end position="90"/>
    </location>
</feature>
<comment type="caution">
    <text evidence="2">The sequence shown here is derived from an EMBL/GenBank/DDBJ whole genome shotgun (WGS) entry which is preliminary data.</text>
</comment>
<sequence length="121" mass="12443">MMVLGCQADEQELGCPTARKPEAHEASVPPALARRDGELREGPRREPPAGEATAPSAPPTGVAGERGKPRGRKPRADEASVPPPPAPPPEEAGLPARAEAEPNSASTRVGCRSGGRQSTGQ</sequence>
<protein>
    <submittedName>
        <fullName evidence="2">Uncharacterized protein</fullName>
    </submittedName>
</protein>
<dbReference type="EMBL" id="CAUYUJ010015433">
    <property type="protein sequence ID" value="CAK0853876.1"/>
    <property type="molecule type" value="Genomic_DNA"/>
</dbReference>
<proteinExistence type="predicted"/>
<reference evidence="2" key="1">
    <citation type="submission" date="2023-10" db="EMBL/GenBank/DDBJ databases">
        <authorList>
            <person name="Chen Y."/>
            <person name="Shah S."/>
            <person name="Dougan E. K."/>
            <person name="Thang M."/>
            <person name="Chan C."/>
        </authorList>
    </citation>
    <scope>NUCLEOTIDE SEQUENCE [LARGE SCALE GENOMIC DNA]</scope>
</reference>
<feature type="compositionally biased region" description="Basic and acidic residues" evidence="1">
    <location>
        <begin position="33"/>
        <end position="48"/>
    </location>
</feature>
<name>A0ABN9U590_9DINO</name>